<gene>
    <name evidence="6" type="ordered locus">Daro_2756</name>
</gene>
<dbReference type="CDD" id="cd10807">
    <property type="entry name" value="YdjC_like_3"/>
    <property type="match status" value="1"/>
</dbReference>
<accession>Q47CE5</accession>
<dbReference type="GO" id="GO:0046872">
    <property type="term" value="F:metal ion binding"/>
    <property type="evidence" value="ECO:0007669"/>
    <property type="project" value="UniProtKB-KW"/>
</dbReference>
<evidence type="ECO:0000256" key="4">
    <source>
        <dbReference type="ARBA" id="ARBA00022842"/>
    </source>
</evidence>
<evidence type="ECO:0000256" key="2">
    <source>
        <dbReference type="ARBA" id="ARBA00022723"/>
    </source>
</evidence>
<evidence type="ECO:0000256" key="5">
    <source>
        <dbReference type="ARBA" id="ARBA00023277"/>
    </source>
</evidence>
<dbReference type="EMBL" id="CP000089">
    <property type="protein sequence ID" value="AAZ47486.1"/>
    <property type="molecule type" value="Genomic_DNA"/>
</dbReference>
<dbReference type="Pfam" id="PF04794">
    <property type="entry name" value="YdjC"/>
    <property type="match status" value="1"/>
</dbReference>
<comment type="cofactor">
    <cofactor evidence="1">
        <name>Mg(2+)</name>
        <dbReference type="ChEBI" id="CHEBI:18420"/>
    </cofactor>
</comment>
<protein>
    <recommendedName>
        <fullName evidence="7">YdjC-like protein</fullName>
    </recommendedName>
</protein>
<organism evidence="6">
    <name type="scientific">Dechloromonas aromatica (strain RCB)</name>
    <dbReference type="NCBI Taxonomy" id="159087"/>
    <lineage>
        <taxon>Bacteria</taxon>
        <taxon>Pseudomonadati</taxon>
        <taxon>Pseudomonadota</taxon>
        <taxon>Betaproteobacteria</taxon>
        <taxon>Rhodocyclales</taxon>
        <taxon>Azonexaceae</taxon>
        <taxon>Dechloromonas</taxon>
    </lineage>
</organism>
<dbReference type="GO" id="GO:0019213">
    <property type="term" value="F:deacetylase activity"/>
    <property type="evidence" value="ECO:0007669"/>
    <property type="project" value="TreeGrafter"/>
</dbReference>
<dbReference type="eggNOG" id="COG3394">
    <property type="taxonomic scope" value="Bacteria"/>
</dbReference>
<keyword evidence="3" id="KW-0378">Hydrolase</keyword>
<evidence type="ECO:0008006" key="7">
    <source>
        <dbReference type="Google" id="ProtNLM"/>
    </source>
</evidence>
<keyword evidence="2" id="KW-0479">Metal-binding</keyword>
<dbReference type="HOGENOM" id="CLU_064244_3_0_4"/>
<evidence type="ECO:0000256" key="3">
    <source>
        <dbReference type="ARBA" id="ARBA00022801"/>
    </source>
</evidence>
<reference evidence="6" key="1">
    <citation type="submission" date="2005-08" db="EMBL/GenBank/DDBJ databases">
        <title>Complete sequence of Dechloromonas aromatica RCB.</title>
        <authorList>
            <person name="Salinero K.K."/>
            <person name="Copeland A."/>
            <person name="Lucas S."/>
            <person name="Lapidus A."/>
            <person name="Barry K."/>
            <person name="Detter J.C."/>
            <person name="Glavina T."/>
            <person name="Hammon N."/>
            <person name="Israni S."/>
            <person name="Pitluck S."/>
            <person name="Di Bartolo G."/>
            <person name="Trong S."/>
            <person name="Schmutz J."/>
            <person name="Larimer F."/>
            <person name="Land M."/>
            <person name="Ivanova N."/>
            <person name="Richardson P."/>
        </authorList>
    </citation>
    <scope>NUCLEOTIDE SEQUENCE</scope>
    <source>
        <strain evidence="6">RCB</strain>
    </source>
</reference>
<evidence type="ECO:0000256" key="1">
    <source>
        <dbReference type="ARBA" id="ARBA00001946"/>
    </source>
</evidence>
<evidence type="ECO:0000313" key="6">
    <source>
        <dbReference type="EMBL" id="AAZ47486.1"/>
    </source>
</evidence>
<dbReference type="PANTHER" id="PTHR31609">
    <property type="entry name" value="YDJC DEACETYLASE FAMILY MEMBER"/>
    <property type="match status" value="1"/>
</dbReference>
<dbReference type="InterPro" id="IPR011330">
    <property type="entry name" value="Glyco_hydro/deAcase_b/a-brl"/>
</dbReference>
<keyword evidence="5" id="KW-0119">Carbohydrate metabolism</keyword>
<dbReference type="KEGG" id="dar:Daro_2756"/>
<dbReference type="AlphaFoldDB" id="Q47CE5"/>
<dbReference type="Gene3D" id="3.20.20.370">
    <property type="entry name" value="Glycoside hydrolase/deacetylase"/>
    <property type="match status" value="1"/>
</dbReference>
<dbReference type="InterPro" id="IPR006879">
    <property type="entry name" value="YdjC-like"/>
</dbReference>
<proteinExistence type="predicted"/>
<dbReference type="GO" id="GO:0016787">
    <property type="term" value="F:hydrolase activity"/>
    <property type="evidence" value="ECO:0007669"/>
    <property type="project" value="UniProtKB-KW"/>
</dbReference>
<dbReference type="PANTHER" id="PTHR31609:SF1">
    <property type="entry name" value="CARBOHYDRATE DEACETYLASE"/>
    <property type="match status" value="1"/>
</dbReference>
<sequence length="291" mass="32416">MFERHEERHKEQTVSSVRSIVICADDFGQSEPINDGIHQLVSAGRLSAVSCLSDGPCFPSGISSLSGAGVDVGLHLNFTDAMGQLGSYFPLKQLIVRSYLGALDAREIERQITRQLDAFEKHANQAPDFVDGHQHVHQLPLIRQKLFSILNKRYSKHRPWIRSTKPRLSVGLPLKQQFKASLIGILGGGALVHEAISQHYQCNRRFLGVYDFSRTGSEYFELLKRWFDLAETGDLLMCHPASGASAGDPLGQQRVREFNVLKSQAFPTLLNEQRIQPARLTLARTPSAASE</sequence>
<dbReference type="STRING" id="159087.Daro_2756"/>
<dbReference type="SUPFAM" id="SSF88713">
    <property type="entry name" value="Glycoside hydrolase/deacetylase"/>
    <property type="match status" value="1"/>
</dbReference>
<dbReference type="GO" id="GO:0005975">
    <property type="term" value="P:carbohydrate metabolic process"/>
    <property type="evidence" value="ECO:0007669"/>
    <property type="project" value="InterPro"/>
</dbReference>
<keyword evidence="4" id="KW-0460">Magnesium</keyword>
<name>Q47CE5_DECAR</name>